<accession>A0A3D8QS47</accession>
<feature type="region of interest" description="Disordered" evidence="1">
    <location>
        <begin position="21"/>
        <end position="77"/>
    </location>
</feature>
<dbReference type="Proteomes" id="UP000256690">
    <property type="component" value="Unassembled WGS sequence"/>
</dbReference>
<dbReference type="InterPro" id="IPR000210">
    <property type="entry name" value="BTB/POZ_dom"/>
</dbReference>
<dbReference type="RefSeq" id="XP_026599657.1">
    <property type="nucleotide sequence ID" value="XM_026751925.1"/>
</dbReference>
<name>A0A3D8QS47_9EURO</name>
<sequence length="370" mass="41610">MTETHILDPKGEVTIVLKTPNAPLAQIPRPPETKPAGDATSDMASNVISPSSSPDAAVATPSADLPSDLEIQDDNTSSDKADEVRFIVSASHLILASPVFRHALTGEWIESQELRRQGTAEIEASGWDTEAFLILLRIIHCKPYDLPKEVSLETLAKLALIADYYDCVKLVQWYADAWISKVLPFRACFSIHEDGMRDMIIRLWVAWVFDVAEEFTSYSSYIMENAKYPITSLGLPIPAGILERLNRNRELAITYVLTNIEDKQSEILRTKDRCTLACRSMTLGALSIFMHEKQALTSAPPYAGISMGDLSRSARSLKLGKWREYIESDSPRFRWHECNYSNFAMIFLRLPCTSKGLDIINFKGWYVHLC</sequence>
<dbReference type="GeneID" id="38120279"/>
<organism evidence="3 4">
    <name type="scientific">Aspergillus mulundensis</name>
    <dbReference type="NCBI Taxonomy" id="1810919"/>
    <lineage>
        <taxon>Eukaryota</taxon>
        <taxon>Fungi</taxon>
        <taxon>Dikarya</taxon>
        <taxon>Ascomycota</taxon>
        <taxon>Pezizomycotina</taxon>
        <taxon>Eurotiomycetes</taxon>
        <taxon>Eurotiomycetidae</taxon>
        <taxon>Eurotiales</taxon>
        <taxon>Aspergillaceae</taxon>
        <taxon>Aspergillus</taxon>
        <taxon>Aspergillus subgen. Nidulantes</taxon>
    </lineage>
</organism>
<proteinExistence type="predicted"/>
<evidence type="ECO:0000313" key="3">
    <source>
        <dbReference type="EMBL" id="RDW64498.1"/>
    </source>
</evidence>
<dbReference type="Pfam" id="PF00651">
    <property type="entry name" value="BTB"/>
    <property type="match status" value="1"/>
</dbReference>
<protein>
    <recommendedName>
        <fullName evidence="2">BTB domain-containing protein</fullName>
    </recommendedName>
</protein>
<reference evidence="3 4" key="1">
    <citation type="journal article" date="2018" name="IMA Fungus">
        <title>IMA Genome-F 9: Draft genome sequence of Annulohypoxylon stygium, Aspergillus mulundensis, Berkeleyomyces basicola (syn. Thielaviopsis basicola), Ceratocystis smalleyi, two Cercospora beticola strains, Coleophoma cylindrospora, Fusarium fracticaudum, Phialophora cf. hyalina, and Morchella septimelata.</title>
        <authorList>
            <person name="Wingfield B.D."/>
            <person name="Bills G.F."/>
            <person name="Dong Y."/>
            <person name="Huang W."/>
            <person name="Nel W.J."/>
            <person name="Swalarsk-Parry B.S."/>
            <person name="Vaghefi N."/>
            <person name="Wilken P.M."/>
            <person name="An Z."/>
            <person name="de Beer Z.W."/>
            <person name="De Vos L."/>
            <person name="Chen L."/>
            <person name="Duong T.A."/>
            <person name="Gao Y."/>
            <person name="Hammerbacher A."/>
            <person name="Kikkert J.R."/>
            <person name="Li Y."/>
            <person name="Li H."/>
            <person name="Li K."/>
            <person name="Li Q."/>
            <person name="Liu X."/>
            <person name="Ma X."/>
            <person name="Naidoo K."/>
            <person name="Pethybridge S.J."/>
            <person name="Sun J."/>
            <person name="Steenkamp E.T."/>
            <person name="van der Nest M.A."/>
            <person name="van Wyk S."/>
            <person name="Wingfield M.J."/>
            <person name="Xiong C."/>
            <person name="Yue Q."/>
            <person name="Zhang X."/>
        </authorList>
    </citation>
    <scope>NUCLEOTIDE SEQUENCE [LARGE SCALE GENOMIC DNA]</scope>
    <source>
        <strain evidence="3 4">DSM 5745</strain>
    </source>
</reference>
<dbReference type="CDD" id="cd18186">
    <property type="entry name" value="BTB_POZ_ZBTB_KLHL-like"/>
    <property type="match status" value="1"/>
</dbReference>
<comment type="caution">
    <text evidence="3">The sequence shown here is derived from an EMBL/GenBank/DDBJ whole genome shotgun (WGS) entry which is preliminary data.</text>
</comment>
<evidence type="ECO:0000313" key="4">
    <source>
        <dbReference type="Proteomes" id="UP000256690"/>
    </source>
</evidence>
<evidence type="ECO:0000256" key="1">
    <source>
        <dbReference type="SAM" id="MobiDB-lite"/>
    </source>
</evidence>
<dbReference type="OrthoDB" id="5326346at2759"/>
<dbReference type="Gene3D" id="3.30.710.10">
    <property type="entry name" value="Potassium Channel Kv1.1, Chain A"/>
    <property type="match status" value="1"/>
</dbReference>
<dbReference type="AlphaFoldDB" id="A0A3D8QS47"/>
<dbReference type="InterPro" id="IPR011333">
    <property type="entry name" value="SKP1/BTB/POZ_sf"/>
</dbReference>
<dbReference type="STRING" id="1810919.A0A3D8QS47"/>
<feature type="compositionally biased region" description="Polar residues" evidence="1">
    <location>
        <begin position="42"/>
        <end position="54"/>
    </location>
</feature>
<evidence type="ECO:0000259" key="2">
    <source>
        <dbReference type="Pfam" id="PF00651"/>
    </source>
</evidence>
<keyword evidence="4" id="KW-1185">Reference proteome</keyword>
<feature type="domain" description="BTB" evidence="2">
    <location>
        <begin position="84"/>
        <end position="175"/>
    </location>
</feature>
<gene>
    <name evidence="3" type="ORF">DSM5745_09909</name>
</gene>
<dbReference type="SUPFAM" id="SSF54695">
    <property type="entry name" value="POZ domain"/>
    <property type="match status" value="1"/>
</dbReference>
<dbReference type="EMBL" id="PVWQ01000014">
    <property type="protein sequence ID" value="RDW64498.1"/>
    <property type="molecule type" value="Genomic_DNA"/>
</dbReference>